<gene>
    <name evidence="1" type="primary">Pol_2</name>
    <name evidence="1" type="ORF">SCLMEX_R15757</name>
</gene>
<evidence type="ECO:0000313" key="1">
    <source>
        <dbReference type="EMBL" id="NXF74963.1"/>
    </source>
</evidence>
<proteinExistence type="predicted"/>
<organism evidence="1 2">
    <name type="scientific">Sclerurus mexicanus</name>
    <name type="common">tawny-throated leaftosser</name>
    <dbReference type="NCBI Taxonomy" id="265632"/>
    <lineage>
        <taxon>Eukaryota</taxon>
        <taxon>Metazoa</taxon>
        <taxon>Chordata</taxon>
        <taxon>Craniata</taxon>
        <taxon>Vertebrata</taxon>
        <taxon>Euteleostomi</taxon>
        <taxon>Archelosauria</taxon>
        <taxon>Archosauria</taxon>
        <taxon>Dinosauria</taxon>
        <taxon>Saurischia</taxon>
        <taxon>Theropoda</taxon>
        <taxon>Coelurosauria</taxon>
        <taxon>Aves</taxon>
        <taxon>Neognathae</taxon>
        <taxon>Neoaves</taxon>
        <taxon>Telluraves</taxon>
        <taxon>Australaves</taxon>
        <taxon>Passeriformes</taxon>
        <taxon>Furnariidae</taxon>
        <taxon>Sclerurus</taxon>
    </lineage>
</organism>
<sequence length="94" mass="10599">TLSVRLAKACHINSRQRGFIWAAGCSENLKLVQLLIQCANREHRELGVVFVTIAKAFDTVSHQHILTCLKQKGMDPHNINLISNMCDNIYTHIS</sequence>
<accession>A0A7K8W899</accession>
<dbReference type="AlphaFoldDB" id="A0A7K8W899"/>
<feature type="non-terminal residue" evidence="1">
    <location>
        <position position="94"/>
    </location>
</feature>
<protein>
    <submittedName>
        <fullName evidence="1">POLR protein</fullName>
    </submittedName>
</protein>
<dbReference type="Proteomes" id="UP000588334">
    <property type="component" value="Unassembled WGS sequence"/>
</dbReference>
<name>A0A7K8W899_9FURN</name>
<evidence type="ECO:0000313" key="2">
    <source>
        <dbReference type="Proteomes" id="UP000588334"/>
    </source>
</evidence>
<keyword evidence="2" id="KW-1185">Reference proteome</keyword>
<comment type="caution">
    <text evidence="1">The sequence shown here is derived from an EMBL/GenBank/DDBJ whole genome shotgun (WGS) entry which is preliminary data.</text>
</comment>
<reference evidence="1 2" key="1">
    <citation type="submission" date="2019-09" db="EMBL/GenBank/DDBJ databases">
        <title>Bird 10,000 Genomes (B10K) Project - Family phase.</title>
        <authorList>
            <person name="Zhang G."/>
        </authorList>
    </citation>
    <scope>NUCLEOTIDE SEQUENCE [LARGE SCALE GENOMIC DNA]</scope>
    <source>
        <strain evidence="1">B10K-DU-001-03</strain>
        <tissue evidence="1">Muscle</tissue>
    </source>
</reference>
<dbReference type="OrthoDB" id="10063195at2759"/>
<dbReference type="EMBL" id="VWZF01002494">
    <property type="protein sequence ID" value="NXF74963.1"/>
    <property type="molecule type" value="Genomic_DNA"/>
</dbReference>
<feature type="non-terminal residue" evidence="1">
    <location>
        <position position="1"/>
    </location>
</feature>